<keyword evidence="1" id="KW-0444">Lipid biosynthesis</keyword>
<gene>
    <name evidence="4" type="ORF">FO442_01675</name>
</gene>
<keyword evidence="2" id="KW-0378">Hydrolase</keyword>
<comment type="caution">
    <text evidence="4">The sequence shown here is derived from an EMBL/GenBank/DDBJ whole genome shotgun (WGS) entry which is preliminary data.</text>
</comment>
<evidence type="ECO:0000256" key="1">
    <source>
        <dbReference type="ARBA" id="ARBA00022516"/>
    </source>
</evidence>
<reference evidence="4 5" key="1">
    <citation type="submission" date="2019-07" db="EMBL/GenBank/DDBJ databases">
        <authorList>
            <person name="Huq M.A."/>
        </authorList>
    </citation>
    <scope>NUCLEOTIDE SEQUENCE [LARGE SCALE GENOMIC DNA]</scope>
    <source>
        <strain evidence="4 5">MAH-3</strain>
    </source>
</reference>
<dbReference type="Proteomes" id="UP000316008">
    <property type="component" value="Unassembled WGS sequence"/>
</dbReference>
<sequence>MNYLGHIYFSNNDPQLAVANLFGDFIKGKKYLEYPEHIQKGVLLHRKIDNFIDHHFEVIHLIHTIRGQLPKVAPIAIDIYFDHLLARNWDRYHPLRLPVFLADFYSKIDLTNEPYPADFKQFVNLLIERNWISYYPTEEGLYRMCQGVSRKLSFENALTNGHTVFQHFENEITSCFHEYMRDANEYLME</sequence>
<organism evidence="4 5">
    <name type="scientific">Fluviicola chungangensis</name>
    <dbReference type="NCBI Taxonomy" id="2597671"/>
    <lineage>
        <taxon>Bacteria</taxon>
        <taxon>Pseudomonadati</taxon>
        <taxon>Bacteroidota</taxon>
        <taxon>Flavobacteriia</taxon>
        <taxon>Flavobacteriales</taxon>
        <taxon>Crocinitomicaceae</taxon>
        <taxon>Fluviicola</taxon>
    </lineage>
</organism>
<name>A0A556N706_9FLAO</name>
<dbReference type="GO" id="GO:0008770">
    <property type="term" value="F:[acyl-carrier-protein] phosphodiesterase activity"/>
    <property type="evidence" value="ECO:0007669"/>
    <property type="project" value="InterPro"/>
</dbReference>
<evidence type="ECO:0000313" key="4">
    <source>
        <dbReference type="EMBL" id="TSJ47863.1"/>
    </source>
</evidence>
<dbReference type="GO" id="GO:0006633">
    <property type="term" value="P:fatty acid biosynthetic process"/>
    <property type="evidence" value="ECO:0007669"/>
    <property type="project" value="InterPro"/>
</dbReference>
<dbReference type="OrthoDB" id="8442777at2"/>
<evidence type="ECO:0000313" key="5">
    <source>
        <dbReference type="Proteomes" id="UP000316008"/>
    </source>
</evidence>
<evidence type="ECO:0000256" key="3">
    <source>
        <dbReference type="ARBA" id="ARBA00023098"/>
    </source>
</evidence>
<protein>
    <submittedName>
        <fullName evidence="4">DUF479 domain-containing protein</fullName>
    </submittedName>
</protein>
<dbReference type="RefSeq" id="WP_144331398.1">
    <property type="nucleotide sequence ID" value="NZ_VLPL01000001.1"/>
</dbReference>
<dbReference type="PANTHER" id="PTHR38764:SF1">
    <property type="entry name" value="ACYL CARRIER PROTEIN PHOSPHODIESTERASE"/>
    <property type="match status" value="1"/>
</dbReference>
<evidence type="ECO:0000256" key="2">
    <source>
        <dbReference type="ARBA" id="ARBA00022801"/>
    </source>
</evidence>
<proteinExistence type="predicted"/>
<dbReference type="EMBL" id="VLPL01000001">
    <property type="protein sequence ID" value="TSJ47863.1"/>
    <property type="molecule type" value="Genomic_DNA"/>
</dbReference>
<dbReference type="PANTHER" id="PTHR38764">
    <property type="entry name" value="ACYL CARRIER PROTEIN PHOSPHODIESTERASE"/>
    <property type="match status" value="1"/>
</dbReference>
<keyword evidence="5" id="KW-1185">Reference proteome</keyword>
<dbReference type="InterPro" id="IPR007431">
    <property type="entry name" value="ACP_PD"/>
</dbReference>
<dbReference type="Pfam" id="PF04336">
    <property type="entry name" value="ACP_PD"/>
    <property type="match status" value="1"/>
</dbReference>
<keyword evidence="3" id="KW-0443">Lipid metabolism</keyword>
<accession>A0A556N706</accession>
<dbReference type="AlphaFoldDB" id="A0A556N706"/>